<sequence>MNQEAQEYYNIASWTKDKVNYNRISKFNTNKHRQVLHGQIWFCDLGYNVGTEKNKMRPVLVMSNNKINNSEKVVVVCITDAKGKVNARCLPIQDSWFLLYSDTEDEEKQVIPGRTIPASMHTYEFLDKDSMIQCEEIRAVSKSRLDANRGCIGTLTPEDFNLVKGKFKRAYNL</sequence>
<dbReference type="GO" id="GO:0006402">
    <property type="term" value="P:mRNA catabolic process"/>
    <property type="evidence" value="ECO:0007669"/>
    <property type="project" value="TreeGrafter"/>
</dbReference>
<dbReference type="GeneID" id="96230266"/>
<evidence type="ECO:0000256" key="1">
    <source>
        <dbReference type="ARBA" id="ARBA00007521"/>
    </source>
</evidence>
<proteinExistence type="inferred from homology"/>
<reference evidence="3 4" key="1">
    <citation type="submission" date="2015-09" db="EMBL/GenBank/DDBJ databases">
        <authorList>
            <consortium name="Pathogen Informatics"/>
        </authorList>
    </citation>
    <scope>NUCLEOTIDE SEQUENCE [LARGE SCALE GENOMIC DNA]</scope>
    <source>
        <strain evidence="3 4">2789STDY5834921</strain>
    </source>
</reference>
<dbReference type="Pfam" id="PF02452">
    <property type="entry name" value="PemK_toxin"/>
    <property type="match status" value="1"/>
</dbReference>
<dbReference type="GO" id="GO:0004521">
    <property type="term" value="F:RNA endonuclease activity"/>
    <property type="evidence" value="ECO:0007669"/>
    <property type="project" value="TreeGrafter"/>
</dbReference>
<evidence type="ECO:0000256" key="2">
    <source>
        <dbReference type="ARBA" id="ARBA00022649"/>
    </source>
</evidence>
<evidence type="ECO:0000313" key="3">
    <source>
        <dbReference type="EMBL" id="CUP75062.1"/>
    </source>
</evidence>
<protein>
    <submittedName>
        <fullName evidence="3">Uncharacterized protein conserved in bacteria</fullName>
    </submittedName>
</protein>
<evidence type="ECO:0000313" key="4">
    <source>
        <dbReference type="Proteomes" id="UP000095413"/>
    </source>
</evidence>
<accession>A0A174QP95</accession>
<dbReference type="PANTHER" id="PTHR33988:SF2">
    <property type="entry name" value="ENDORIBONUCLEASE MAZF"/>
    <property type="match status" value="1"/>
</dbReference>
<dbReference type="InterPro" id="IPR003477">
    <property type="entry name" value="PemK-like"/>
</dbReference>
<dbReference type="PANTHER" id="PTHR33988">
    <property type="entry name" value="ENDORIBONUCLEASE MAZF-RELATED"/>
    <property type="match status" value="1"/>
</dbReference>
<gene>
    <name evidence="3" type="ORF">ERS852533_02421</name>
</gene>
<dbReference type="AlphaFoldDB" id="A0A174QP95"/>
<dbReference type="SUPFAM" id="SSF50118">
    <property type="entry name" value="Cell growth inhibitor/plasmid maintenance toxic component"/>
    <property type="match status" value="1"/>
</dbReference>
<dbReference type="Proteomes" id="UP000095413">
    <property type="component" value="Unassembled WGS sequence"/>
</dbReference>
<dbReference type="GO" id="GO:0016075">
    <property type="term" value="P:rRNA catabolic process"/>
    <property type="evidence" value="ECO:0007669"/>
    <property type="project" value="TreeGrafter"/>
</dbReference>
<dbReference type="OrthoDB" id="2055210at2"/>
<organism evidence="3 4">
    <name type="scientific">Blautia obeum</name>
    <dbReference type="NCBI Taxonomy" id="40520"/>
    <lineage>
        <taxon>Bacteria</taxon>
        <taxon>Bacillati</taxon>
        <taxon>Bacillota</taxon>
        <taxon>Clostridia</taxon>
        <taxon>Lachnospirales</taxon>
        <taxon>Lachnospiraceae</taxon>
        <taxon>Blautia</taxon>
    </lineage>
</organism>
<dbReference type="EMBL" id="CZBA01000014">
    <property type="protein sequence ID" value="CUP75062.1"/>
    <property type="molecule type" value="Genomic_DNA"/>
</dbReference>
<dbReference type="RefSeq" id="WP_004848409.1">
    <property type="nucleotide sequence ID" value="NZ_CZBA01000014.1"/>
</dbReference>
<dbReference type="Gene3D" id="2.30.30.110">
    <property type="match status" value="1"/>
</dbReference>
<name>A0A174QP95_9FIRM</name>
<keyword evidence="2" id="KW-1277">Toxin-antitoxin system</keyword>
<dbReference type="GO" id="GO:0003677">
    <property type="term" value="F:DNA binding"/>
    <property type="evidence" value="ECO:0007669"/>
    <property type="project" value="InterPro"/>
</dbReference>
<comment type="similarity">
    <text evidence="1">Belongs to the PemK/MazF family.</text>
</comment>
<dbReference type="InterPro" id="IPR011067">
    <property type="entry name" value="Plasmid_toxin/cell-grow_inhib"/>
</dbReference>